<protein>
    <submittedName>
        <fullName evidence="2">Uncharacterized protein</fullName>
    </submittedName>
</protein>
<reference evidence="1 4" key="2">
    <citation type="journal article" date="2018" name="Nat. Biotechnol.">
        <title>A standardized bacterial taxonomy based on genome phylogeny substantially revises the tree of life.</title>
        <authorList>
            <person name="Parks D.H."/>
            <person name="Chuvochina M."/>
            <person name="Waite D.W."/>
            <person name="Rinke C."/>
            <person name="Skarshewski A."/>
            <person name="Chaumeil P.A."/>
            <person name="Hugenholtz P."/>
        </authorList>
    </citation>
    <scope>NUCLEOTIDE SEQUENCE [LARGE SCALE GENOMIC DNA]</scope>
    <source>
        <strain evidence="1">UBA9152</strain>
    </source>
</reference>
<dbReference type="Proteomes" id="UP000033451">
    <property type="component" value="Unassembled WGS sequence"/>
</dbReference>
<evidence type="ECO:0000313" key="1">
    <source>
        <dbReference type="EMBL" id="HAN25471.1"/>
    </source>
</evidence>
<organism evidence="2 3">
    <name type="scientific">Microbacterium ginsengisoli</name>
    <dbReference type="NCBI Taxonomy" id="400772"/>
    <lineage>
        <taxon>Bacteria</taxon>
        <taxon>Bacillati</taxon>
        <taxon>Actinomycetota</taxon>
        <taxon>Actinomycetes</taxon>
        <taxon>Micrococcales</taxon>
        <taxon>Microbacteriaceae</taxon>
        <taxon>Microbacterium</taxon>
    </lineage>
</organism>
<dbReference type="RefSeq" id="WP_045248397.1">
    <property type="nucleotide sequence ID" value="NZ_JYIY01000079.1"/>
</dbReference>
<dbReference type="EMBL" id="DMNG01000225">
    <property type="protein sequence ID" value="HAN25471.1"/>
    <property type="molecule type" value="Genomic_DNA"/>
</dbReference>
<proteinExistence type="predicted"/>
<reference evidence="2 3" key="1">
    <citation type="submission" date="2015-02" db="EMBL/GenBank/DDBJ databases">
        <title>Draft genome sequences of ten Microbacterium spp. with emphasis on heavy metal contaminated environments.</title>
        <authorList>
            <person name="Corretto E."/>
        </authorList>
    </citation>
    <scope>NUCLEOTIDE SEQUENCE [LARGE SCALE GENOMIC DNA]</scope>
    <source>
        <strain evidence="2 3">DSM 18659</strain>
    </source>
</reference>
<evidence type="ECO:0000313" key="2">
    <source>
        <dbReference type="EMBL" id="KJL35271.1"/>
    </source>
</evidence>
<evidence type="ECO:0000313" key="4">
    <source>
        <dbReference type="Proteomes" id="UP000257479"/>
    </source>
</evidence>
<dbReference type="PATRIC" id="fig|400772.4.peg.2503"/>
<sequence>MTTTPRQDDGIARAAADLWRVLRADGTIAGHVRRVRDGHDDLWVTLRYRAGAGFVEMGRFRDRALATDVARAG</sequence>
<keyword evidence="3" id="KW-1185">Reference proteome</keyword>
<dbReference type="AlphaFoldDB" id="A0A0F0LV28"/>
<dbReference type="Proteomes" id="UP000257479">
    <property type="component" value="Unassembled WGS sequence"/>
</dbReference>
<gene>
    <name evidence="1" type="ORF">DCP95_13040</name>
    <name evidence="2" type="ORF">RR49_02492</name>
</gene>
<accession>A0A0F0LV28</accession>
<evidence type="ECO:0000313" key="3">
    <source>
        <dbReference type="Proteomes" id="UP000033451"/>
    </source>
</evidence>
<dbReference type="EMBL" id="JYIY01000079">
    <property type="protein sequence ID" value="KJL35271.1"/>
    <property type="molecule type" value="Genomic_DNA"/>
</dbReference>
<name>A0A0F0LV28_9MICO</name>
<comment type="caution">
    <text evidence="2">The sequence shown here is derived from an EMBL/GenBank/DDBJ whole genome shotgun (WGS) entry which is preliminary data.</text>
</comment>